<dbReference type="PANTHER" id="PTHR30258:SF2">
    <property type="entry name" value="COMG OPERON PROTEIN 1"/>
    <property type="match status" value="1"/>
</dbReference>
<evidence type="ECO:0000256" key="3">
    <source>
        <dbReference type="ARBA" id="ARBA00022840"/>
    </source>
</evidence>
<comment type="similarity">
    <text evidence="1">Belongs to the GSP E family.</text>
</comment>
<dbReference type="SMART" id="SM00382">
    <property type="entry name" value="AAA"/>
    <property type="match status" value="1"/>
</dbReference>
<evidence type="ECO:0000313" key="6">
    <source>
        <dbReference type="EMBL" id="MFC1573018.1"/>
    </source>
</evidence>
<dbReference type="PANTHER" id="PTHR30258">
    <property type="entry name" value="TYPE II SECRETION SYSTEM PROTEIN GSPE-RELATED"/>
    <property type="match status" value="1"/>
</dbReference>
<dbReference type="Proteomes" id="UP001593833">
    <property type="component" value="Unassembled WGS sequence"/>
</dbReference>
<sequence length="528" mass="58429">MRPPLDISPIHAEYYCIQFQEWDGTTARLLSGKPDNESRRAEIELVLGHSIELIPVSAERVSEIARSRFGIGASSVTTIPGSNQKPLHTSTPPASATHDPKPGDGVTDRPGSPTRPSASSESHTPTSPRLTPEPSIVHFVNRLIQEAFQDRATDIHIEPYENRVDIRYRIDGVLHRIPVPPEVNDLHRSIVSRLKILSHLDIAEQRLPQDGRFRFIPQGGPELDIRISILPTPFGEAVDLRLLTTQQVYTGLGSLGLSETNQEAIGQILQRPHGVVLVTGPTGSGKTTSLYAFLTILNQTDHKIITIEDPIEYQVPGITQIQVNPKIELNFARGLRSMLRHDPDIMMVGEIRDYETADTTIQVALTGHLVFSTVHTNDAPATPARLINMGVEPYLVASSLECVIAQRLVRLVCENCRELVPAKSNPMKQEVAEHIRTLDIPWDGVLGQGRGCEKCKGTGYRGRTAIYEILPVTEGMQAAILKNAAANTLRAVAEEEGFRTMRHDGLTKVAEKKTTYDEVLRVTRKEVY</sequence>
<feature type="region of interest" description="Disordered" evidence="4">
    <location>
        <begin position="75"/>
        <end position="134"/>
    </location>
</feature>
<evidence type="ECO:0000256" key="1">
    <source>
        <dbReference type="ARBA" id="ARBA00006611"/>
    </source>
</evidence>
<dbReference type="CDD" id="cd01129">
    <property type="entry name" value="PulE-GspE-like"/>
    <property type="match status" value="1"/>
</dbReference>
<comment type="caution">
    <text evidence="6">The sequence shown here is derived from an EMBL/GenBank/DDBJ whole genome shotgun (WGS) entry which is preliminary data.</text>
</comment>
<evidence type="ECO:0000313" key="7">
    <source>
        <dbReference type="Proteomes" id="UP001593833"/>
    </source>
</evidence>
<dbReference type="SUPFAM" id="SSF52540">
    <property type="entry name" value="P-loop containing nucleoside triphosphate hydrolases"/>
    <property type="match status" value="1"/>
</dbReference>
<dbReference type="InterPro" id="IPR027417">
    <property type="entry name" value="P-loop_NTPase"/>
</dbReference>
<organism evidence="6 7">
    <name type="scientific">Eiseniibacteriota bacterium</name>
    <dbReference type="NCBI Taxonomy" id="2212470"/>
    <lineage>
        <taxon>Bacteria</taxon>
        <taxon>Candidatus Eiseniibacteriota</taxon>
    </lineage>
</organism>
<dbReference type="InterPro" id="IPR001482">
    <property type="entry name" value="T2SS/T4SS_dom"/>
</dbReference>
<proteinExistence type="inferred from homology"/>
<feature type="compositionally biased region" description="Polar residues" evidence="4">
    <location>
        <begin position="114"/>
        <end position="129"/>
    </location>
</feature>
<reference evidence="6 7" key="1">
    <citation type="submission" date="2024-09" db="EMBL/GenBank/DDBJ databases">
        <authorList>
            <person name="D'Angelo T."/>
        </authorList>
    </citation>
    <scope>NUCLEOTIDE SEQUENCE [LARGE SCALE GENOMIC DNA]</scope>
    <source>
        <strain evidence="6">SAG AM-320-E07</strain>
    </source>
</reference>
<dbReference type="EMBL" id="JBHPKH010000061">
    <property type="protein sequence ID" value="MFC1573018.1"/>
    <property type="molecule type" value="Genomic_DNA"/>
</dbReference>
<evidence type="ECO:0000256" key="4">
    <source>
        <dbReference type="SAM" id="MobiDB-lite"/>
    </source>
</evidence>
<keyword evidence="7" id="KW-1185">Reference proteome</keyword>
<keyword evidence="2" id="KW-0547">Nucleotide-binding</keyword>
<name>A0ABV6YL09_UNCEI</name>
<dbReference type="Gene3D" id="3.40.50.300">
    <property type="entry name" value="P-loop containing nucleotide triphosphate hydrolases"/>
    <property type="match status" value="1"/>
</dbReference>
<dbReference type="Pfam" id="PF00437">
    <property type="entry name" value="T2SSE"/>
    <property type="match status" value="1"/>
</dbReference>
<dbReference type="Gene3D" id="3.30.450.90">
    <property type="match status" value="1"/>
</dbReference>
<accession>A0ABV6YL09</accession>
<feature type="domain" description="Bacterial type II secretion system protein E" evidence="5">
    <location>
        <begin position="339"/>
        <end position="353"/>
    </location>
</feature>
<feature type="compositionally biased region" description="Polar residues" evidence="4">
    <location>
        <begin position="75"/>
        <end position="94"/>
    </location>
</feature>
<evidence type="ECO:0000256" key="2">
    <source>
        <dbReference type="ARBA" id="ARBA00022741"/>
    </source>
</evidence>
<keyword evidence="3" id="KW-0067">ATP-binding</keyword>
<gene>
    <name evidence="6" type="ORF">ACFL6M_05405</name>
</gene>
<protein>
    <submittedName>
        <fullName evidence="6">GspE/PulE family protein</fullName>
    </submittedName>
</protein>
<dbReference type="PROSITE" id="PS00662">
    <property type="entry name" value="T2SP_E"/>
    <property type="match status" value="1"/>
</dbReference>
<evidence type="ECO:0000259" key="5">
    <source>
        <dbReference type="PROSITE" id="PS00662"/>
    </source>
</evidence>
<dbReference type="InterPro" id="IPR003593">
    <property type="entry name" value="AAA+_ATPase"/>
</dbReference>